<sequence>MKKMLSWLGAMLIVGTVATNVVACMPPKNDGNNNIIGDKLDLNLFSYDKIEKLFSLKKVNAIVNDEVNLTSAITKGIQNLSSVYLPWDEVNITVKCLNDTLTFNQVYVKMEAKPNAKSVKGSVMWGNLETKSYVDLRPTLKNWLSSTSPKLTVKDQNELDAAATNVLGGPAFKQTNLNGLGLEGTYDAQQKRYTVSVISGKSNFFQASEIIFNVDMNN</sequence>
<dbReference type="RefSeq" id="WP_004027664.1">
    <property type="nucleotide sequence ID" value="NZ_AGBZ02000001.1"/>
</dbReference>
<dbReference type="AlphaFoldDB" id="A0AAI9X162"/>
<proteinExistence type="predicted"/>
<dbReference type="EMBL" id="AGBZ02000001">
    <property type="protein sequence ID" value="KAI92605.1"/>
    <property type="molecule type" value="Genomic_DNA"/>
</dbReference>
<dbReference type="InterPro" id="IPR054816">
    <property type="entry name" value="Lipoprotein_mollicutes-type_CS"/>
</dbReference>
<organism evidence="2 3">
    <name type="scientific">Spiroplasma melliferum KC3</name>
    <dbReference type="NCBI Taxonomy" id="570509"/>
    <lineage>
        <taxon>Bacteria</taxon>
        <taxon>Bacillati</taxon>
        <taxon>Mycoplasmatota</taxon>
        <taxon>Mollicutes</taxon>
        <taxon>Entomoplasmatales</taxon>
        <taxon>Spiroplasmataceae</taxon>
        <taxon>Spiroplasma</taxon>
    </lineage>
</organism>
<evidence type="ECO:0008006" key="4">
    <source>
        <dbReference type="Google" id="ProtNLM"/>
    </source>
</evidence>
<evidence type="ECO:0000256" key="1">
    <source>
        <dbReference type="SAM" id="SignalP"/>
    </source>
</evidence>
<feature type="chain" id="PRO_5042605441" description="Lipoprotein" evidence="1">
    <location>
        <begin position="24"/>
        <end position="218"/>
    </location>
</feature>
<feature type="signal peptide" evidence="1">
    <location>
        <begin position="1"/>
        <end position="23"/>
    </location>
</feature>
<gene>
    <name evidence="2" type="ORF">SPM_000590</name>
</gene>
<reference evidence="2 3" key="1">
    <citation type="journal article" date="2012" name="J. Proteome Res.">
        <title>Application of Spiroplasma melliferum proteogenomic profiling for the discovery of virulence factors and pathogenicity mechanisms in host-associated spiroplasmas.</title>
        <authorList>
            <person name="Alexeev D."/>
            <person name="Kostrjukova E."/>
            <person name="Aliper A."/>
            <person name="Popenko A."/>
            <person name="Bazaleev N."/>
            <person name="Tyakht A."/>
            <person name="Selezneva O."/>
            <person name="Akopian T."/>
            <person name="Prichodko E."/>
            <person name="Kondratov I."/>
            <person name="Chukin M."/>
            <person name="Demina I."/>
            <person name="Galyamina M."/>
            <person name="Kamashev D."/>
            <person name="Vanyushkina A."/>
            <person name="Ladygina V."/>
            <person name="Levitskii S."/>
            <person name="Lazarev V."/>
            <person name="Govorun V."/>
        </authorList>
    </citation>
    <scope>NUCLEOTIDE SEQUENCE [LARGE SCALE GENOMIC DNA]</scope>
    <source>
        <strain evidence="2 3">KC3</strain>
    </source>
</reference>
<evidence type="ECO:0000313" key="3">
    <source>
        <dbReference type="Proteomes" id="UP000004057"/>
    </source>
</evidence>
<protein>
    <recommendedName>
        <fullName evidence="4">Lipoprotein</fullName>
    </recommendedName>
</protein>
<keyword evidence="1" id="KW-0732">Signal</keyword>
<dbReference type="Proteomes" id="UP000004057">
    <property type="component" value="Unassembled WGS sequence"/>
</dbReference>
<dbReference type="NCBIfam" id="NF038029">
    <property type="entry name" value="LP_plasma"/>
    <property type="match status" value="1"/>
</dbReference>
<accession>A0AAI9X162</accession>
<evidence type="ECO:0000313" key="2">
    <source>
        <dbReference type="EMBL" id="KAI92605.1"/>
    </source>
</evidence>
<comment type="caution">
    <text evidence="2">The sequence shown here is derived from an EMBL/GenBank/DDBJ whole genome shotgun (WGS) entry which is preliminary data.</text>
</comment>
<name>A0AAI9X162_SPIME</name>